<name>A0A166MLR4_COLIC</name>
<feature type="compositionally biased region" description="Polar residues" evidence="3">
    <location>
        <begin position="529"/>
        <end position="544"/>
    </location>
</feature>
<feature type="region of interest" description="Disordered" evidence="3">
    <location>
        <begin position="411"/>
        <end position="430"/>
    </location>
</feature>
<feature type="compositionally biased region" description="Polar residues" evidence="3">
    <location>
        <begin position="790"/>
        <end position="805"/>
    </location>
</feature>
<dbReference type="PANTHER" id="PTHR12610:SF12">
    <property type="entry name" value="SEQUENCE-SPECIFIC SINGLE-STRANDED DNA-BINDING PROTEIN, ISOFORM D"/>
    <property type="match status" value="1"/>
</dbReference>
<evidence type="ECO:0000256" key="3">
    <source>
        <dbReference type="SAM" id="MobiDB-lite"/>
    </source>
</evidence>
<evidence type="ECO:0000256" key="2">
    <source>
        <dbReference type="ARBA" id="ARBA00023242"/>
    </source>
</evidence>
<reference evidence="4 5" key="1">
    <citation type="submission" date="2015-06" db="EMBL/GenBank/DDBJ databases">
        <title>Survival trade-offs in plant roots during colonization by closely related pathogenic and mutualistic fungi.</title>
        <authorList>
            <person name="Hacquard S."/>
            <person name="Kracher B."/>
            <person name="Hiruma K."/>
            <person name="Weinman A."/>
            <person name="Muench P."/>
            <person name="Garrido Oter R."/>
            <person name="Ver Loren van Themaat E."/>
            <person name="Dallerey J.-F."/>
            <person name="Damm U."/>
            <person name="Henrissat B."/>
            <person name="Lespinet O."/>
            <person name="Thon M."/>
            <person name="Kemen E."/>
            <person name="McHardy A.C."/>
            <person name="Schulze-Lefert P."/>
            <person name="O'Connell R.J."/>
        </authorList>
    </citation>
    <scope>NUCLEOTIDE SEQUENCE [LARGE SCALE GENOMIC DNA]</scope>
    <source>
        <strain evidence="4 5">MAFF 238704</strain>
    </source>
</reference>
<feature type="compositionally biased region" description="Low complexity" evidence="3">
    <location>
        <begin position="751"/>
        <end position="762"/>
    </location>
</feature>
<dbReference type="AlphaFoldDB" id="A0A166MLR4"/>
<feature type="compositionally biased region" description="Polar residues" evidence="3">
    <location>
        <begin position="307"/>
        <end position="320"/>
    </location>
</feature>
<keyword evidence="5" id="KW-1185">Reference proteome</keyword>
<sequence length="898" mass="96322">LIRKVSDHRDALSSPPTVFHHSTNLFFSSPYRPHPTLLGRRLSAAQPTTMNVNVNPNMANMNAMGGPVGAPVPMMNNGAVAPQVPGGPRQMPVPTESQRTLLNTYIYEYFLRHQMFDCARTLLNGDNQVNVMKDGSNRRRDENGNLLGNGLGDDPMDTDSKDDIDAKLPDDLPAPKLPMPASESSFLYEWFCLFWDIFHAQRTKGGNGPVNQYVSHTQQQSRMRQNQQQELLRQMRPDGLAAQQQQYHSQMMRNMQNGGMAMNMQKNQLVRTAMANNQNNPQAMQMLQHTKQTQMQRDPSDMDGNRQRPSSPGSGENAPSPSKRPRLDGTPNFPNQPGMMPNGRPQQGMPGQQVGTTPNVAQAQQMLITNGINPASLTQQQFTTFSNQPPAVQAKSIATYAANLQQHQASQMPNKPMPNASGPQGQGSPMMAQGPDGAGLAAYYNAGEMGPGGIRPGPGGAQAGGGSNHALQDYQMQLMLLEQQNKKRLMMARQEQDSMGGAMPRGDGPAGPGGPGGPPGPNGQPFPETSPQGGRTGASPNPTEQMKRGTPQMNNAGIPSPLPEGAQSRGSPNPMNFMNSQMDPSMAPHFFKGMGNQIDGNMVPNPQMNGGMRPPSSHPGQQFNGQMNPQQMMAARQQQQQQQQAQQQAQQQQAPQQQQQQQQPQQAGQGNQPVQWQQGGPNGNQMVPQGPQGPVQGTPQQRSMPPPSAPTGANANRTSTSSPQQATAAPPTPSQSNKAAPKKKDNKNTKTKAATQKKSNTNLNSGTTPAADSAQDAEPPTPATPITPVNAVSFNKNGQNAAVSTVPNGQQGAPAPAPPAQVPPQPHTDNNQNGSFGMDTSNGMVDFNAMTFADPLVSDNVLNDFDFDSFLHEDGDNQAFDFNTGSFGMEGGNEIGAD</sequence>
<feature type="compositionally biased region" description="Low complexity" evidence="3">
    <location>
        <begin position="718"/>
        <end position="739"/>
    </location>
</feature>
<feature type="region of interest" description="Disordered" evidence="3">
    <location>
        <begin position="489"/>
        <end position="840"/>
    </location>
</feature>
<feature type="compositionally biased region" description="Polar residues" evidence="3">
    <location>
        <begin position="827"/>
        <end position="840"/>
    </location>
</feature>
<dbReference type="GO" id="GO:0045944">
    <property type="term" value="P:positive regulation of transcription by RNA polymerase II"/>
    <property type="evidence" value="ECO:0007669"/>
    <property type="project" value="TreeGrafter"/>
</dbReference>
<comment type="subcellular location">
    <subcellularLocation>
        <location evidence="1">Nucleus</location>
    </subcellularLocation>
</comment>
<feature type="region of interest" description="Disordered" evidence="3">
    <location>
        <begin position="287"/>
        <end position="357"/>
    </location>
</feature>
<feature type="compositionally biased region" description="Low complexity" evidence="3">
    <location>
        <begin position="626"/>
        <end position="701"/>
    </location>
</feature>
<keyword evidence="2" id="KW-0539">Nucleus</keyword>
<gene>
    <name evidence="4" type="ORF">CI238_09031</name>
</gene>
<comment type="caution">
    <text evidence="4">The sequence shown here is derived from an EMBL/GenBank/DDBJ whole genome shotgun (WGS) entry which is preliminary data.</text>
</comment>
<feature type="compositionally biased region" description="Polar residues" evidence="3">
    <location>
        <begin position="287"/>
        <end position="297"/>
    </location>
</feature>
<dbReference type="GO" id="GO:0005634">
    <property type="term" value="C:nucleus"/>
    <property type="evidence" value="ECO:0007669"/>
    <property type="project" value="UniProtKB-SubCell"/>
</dbReference>
<dbReference type="Proteomes" id="UP000076584">
    <property type="component" value="Unassembled WGS sequence"/>
</dbReference>
<evidence type="ECO:0000256" key="1">
    <source>
        <dbReference type="ARBA" id="ARBA00004123"/>
    </source>
</evidence>
<feature type="compositionally biased region" description="Basic and acidic residues" evidence="3">
    <location>
        <begin position="158"/>
        <end position="170"/>
    </location>
</feature>
<feature type="compositionally biased region" description="Pro residues" evidence="3">
    <location>
        <begin position="515"/>
        <end position="524"/>
    </location>
</feature>
<evidence type="ECO:0000313" key="5">
    <source>
        <dbReference type="Proteomes" id="UP000076584"/>
    </source>
</evidence>
<protein>
    <submittedName>
        <fullName evidence="4">Som1 protein</fullName>
    </submittedName>
</protein>
<feature type="compositionally biased region" description="Pro residues" evidence="3">
    <location>
        <begin position="815"/>
        <end position="826"/>
    </location>
</feature>
<dbReference type="EMBL" id="LFIW01002669">
    <property type="protein sequence ID" value="KZL64784.1"/>
    <property type="molecule type" value="Genomic_DNA"/>
</dbReference>
<accession>A0A166MLR4</accession>
<feature type="compositionally biased region" description="Polar residues" evidence="3">
    <location>
        <begin position="568"/>
        <end position="583"/>
    </location>
</feature>
<proteinExistence type="predicted"/>
<dbReference type="STRING" id="1573173.A0A166MLR4"/>
<dbReference type="PANTHER" id="PTHR12610">
    <property type="entry name" value="SINGLE STRANDED DNA BINDING PROTEIN"/>
    <property type="match status" value="1"/>
</dbReference>
<organism evidence="4 5">
    <name type="scientific">Colletotrichum incanum</name>
    <name type="common">Soybean anthracnose fungus</name>
    <dbReference type="NCBI Taxonomy" id="1573173"/>
    <lineage>
        <taxon>Eukaryota</taxon>
        <taxon>Fungi</taxon>
        <taxon>Dikarya</taxon>
        <taxon>Ascomycota</taxon>
        <taxon>Pezizomycotina</taxon>
        <taxon>Sordariomycetes</taxon>
        <taxon>Hypocreomycetidae</taxon>
        <taxon>Glomerellales</taxon>
        <taxon>Glomerellaceae</taxon>
        <taxon>Colletotrichum</taxon>
        <taxon>Colletotrichum spaethianum species complex</taxon>
    </lineage>
</organism>
<feature type="region of interest" description="Disordered" evidence="3">
    <location>
        <begin position="132"/>
        <end position="176"/>
    </location>
</feature>
<evidence type="ECO:0000313" key="4">
    <source>
        <dbReference type="EMBL" id="KZL64784.1"/>
    </source>
</evidence>
<feature type="non-terminal residue" evidence="4">
    <location>
        <position position="1"/>
    </location>
</feature>